<protein>
    <submittedName>
        <fullName evidence="2">S-adenosyl-L-methionine-dependent methyltransferase</fullName>
    </submittedName>
</protein>
<reference evidence="2" key="1">
    <citation type="journal article" date="2021" name="IMA Fungus">
        <title>Genomic characterization of three marine fungi, including Emericellopsis atlantica sp. nov. with signatures of a generalist lifestyle and marine biomass degradation.</title>
        <authorList>
            <person name="Hagestad O.C."/>
            <person name="Hou L."/>
            <person name="Andersen J.H."/>
            <person name="Hansen E.H."/>
            <person name="Altermark B."/>
            <person name="Li C."/>
            <person name="Kuhnert E."/>
            <person name="Cox R.J."/>
            <person name="Crous P.W."/>
            <person name="Spatafora J.W."/>
            <person name="Lail K."/>
            <person name="Amirebrahimi M."/>
            <person name="Lipzen A."/>
            <person name="Pangilinan J."/>
            <person name="Andreopoulos W."/>
            <person name="Hayes R.D."/>
            <person name="Ng V."/>
            <person name="Grigoriev I.V."/>
            <person name="Jackson S.A."/>
            <person name="Sutton T.D.S."/>
            <person name="Dobson A.D.W."/>
            <person name="Rama T."/>
        </authorList>
    </citation>
    <scope>NUCLEOTIDE SEQUENCE</scope>
    <source>
        <strain evidence="2">TRa018bII</strain>
    </source>
</reference>
<dbReference type="PANTHER" id="PTHR43591:SF31">
    <property type="entry name" value="LAEA-LIKE, PUTATIVE (AFU_ORTHOLOGUE AFUA_8G01930)-RELATED"/>
    <property type="match status" value="1"/>
</dbReference>
<evidence type="ECO:0000256" key="1">
    <source>
        <dbReference type="SAM" id="MobiDB-lite"/>
    </source>
</evidence>
<gene>
    <name evidence="2" type="ORF">BJ875DRAFT_258131</name>
</gene>
<feature type="compositionally biased region" description="Acidic residues" evidence="1">
    <location>
        <begin position="1"/>
        <end position="17"/>
    </location>
</feature>
<dbReference type="GO" id="GO:0008168">
    <property type="term" value="F:methyltransferase activity"/>
    <property type="evidence" value="ECO:0007669"/>
    <property type="project" value="UniProtKB-KW"/>
</dbReference>
<proteinExistence type="predicted"/>
<dbReference type="CDD" id="cd02440">
    <property type="entry name" value="AdoMet_MTases"/>
    <property type="match status" value="1"/>
</dbReference>
<dbReference type="GO" id="GO:0032259">
    <property type="term" value="P:methylation"/>
    <property type="evidence" value="ECO:0007669"/>
    <property type="project" value="UniProtKB-KW"/>
</dbReference>
<dbReference type="InterPro" id="IPR029063">
    <property type="entry name" value="SAM-dependent_MTases_sf"/>
</dbReference>
<keyword evidence="2" id="KW-0808">Transferase</keyword>
<keyword evidence="2" id="KW-0489">Methyltransferase</keyword>
<feature type="region of interest" description="Disordered" evidence="1">
    <location>
        <begin position="1"/>
        <end position="28"/>
    </location>
</feature>
<dbReference type="EMBL" id="MU251422">
    <property type="protein sequence ID" value="KAG9235787.1"/>
    <property type="molecule type" value="Genomic_DNA"/>
</dbReference>
<evidence type="ECO:0000313" key="3">
    <source>
        <dbReference type="Proteomes" id="UP000824998"/>
    </source>
</evidence>
<dbReference type="Pfam" id="PF13489">
    <property type="entry name" value="Methyltransf_23"/>
    <property type="match status" value="1"/>
</dbReference>
<dbReference type="AlphaFoldDB" id="A0A9P7YM84"/>
<name>A0A9P7YM84_9HELO</name>
<comment type="caution">
    <text evidence="2">The sequence shown here is derived from an EMBL/GenBank/DDBJ whole genome shotgun (WGS) entry which is preliminary data.</text>
</comment>
<dbReference type="OrthoDB" id="2013972at2759"/>
<keyword evidence="3" id="KW-1185">Reference proteome</keyword>
<dbReference type="Gene3D" id="3.40.50.150">
    <property type="entry name" value="Vaccinia Virus protein VP39"/>
    <property type="match status" value="1"/>
</dbReference>
<sequence length="331" mass="37511">MMHEEEAIEAESADSFDGDSAYAGSSGGSLTETLASEIARGVEENGRTYAAYGKEEYGLPIDEEELDRIDMSHAKYVMLMEKKLFLAPITEQPQKILDLGTGTGIWAIDIANLYPSADVLGLDIAGTQPEWVPPNCRFQVIDIEDPVWTLQKDSYDFIHARDLLLAIRDWPRLVKQSFDHIKPGGYFELQCIFPRLCCDDETLDLKNQLLEFTKKALNASAKMGISLDACTQYAKYMRDVGFEDIVERRYKMPSSPWPKDKRMKLIGAFEMHNLLGGLSAMSLWMFSRALGMTQIDIENFLVDVKRDTKNLKCGLYSLFPTLYRGKTTDRH</sequence>
<evidence type="ECO:0000313" key="2">
    <source>
        <dbReference type="EMBL" id="KAG9235787.1"/>
    </source>
</evidence>
<dbReference type="SUPFAM" id="SSF53335">
    <property type="entry name" value="S-adenosyl-L-methionine-dependent methyltransferases"/>
    <property type="match status" value="1"/>
</dbReference>
<accession>A0A9P7YM84</accession>
<dbReference type="Proteomes" id="UP000824998">
    <property type="component" value="Unassembled WGS sequence"/>
</dbReference>
<dbReference type="PANTHER" id="PTHR43591">
    <property type="entry name" value="METHYLTRANSFERASE"/>
    <property type="match status" value="1"/>
</dbReference>
<organism evidence="2 3">
    <name type="scientific">Amylocarpus encephaloides</name>
    <dbReference type="NCBI Taxonomy" id="45428"/>
    <lineage>
        <taxon>Eukaryota</taxon>
        <taxon>Fungi</taxon>
        <taxon>Dikarya</taxon>
        <taxon>Ascomycota</taxon>
        <taxon>Pezizomycotina</taxon>
        <taxon>Leotiomycetes</taxon>
        <taxon>Helotiales</taxon>
        <taxon>Helotiales incertae sedis</taxon>
        <taxon>Amylocarpus</taxon>
    </lineage>
</organism>